<keyword evidence="3" id="KW-1185">Reference proteome</keyword>
<evidence type="ECO:0000313" key="2">
    <source>
        <dbReference type="EMBL" id="KAH1185832.1"/>
    </source>
</evidence>
<organism evidence="2 3">
    <name type="scientific">Mauremys mutica</name>
    <name type="common">yellowpond turtle</name>
    <dbReference type="NCBI Taxonomy" id="74926"/>
    <lineage>
        <taxon>Eukaryota</taxon>
        <taxon>Metazoa</taxon>
        <taxon>Chordata</taxon>
        <taxon>Craniata</taxon>
        <taxon>Vertebrata</taxon>
        <taxon>Euteleostomi</taxon>
        <taxon>Archelosauria</taxon>
        <taxon>Testudinata</taxon>
        <taxon>Testudines</taxon>
        <taxon>Cryptodira</taxon>
        <taxon>Durocryptodira</taxon>
        <taxon>Testudinoidea</taxon>
        <taxon>Geoemydidae</taxon>
        <taxon>Geoemydinae</taxon>
        <taxon>Mauremys</taxon>
    </lineage>
</organism>
<dbReference type="EMBL" id="JAHDVG010000463">
    <property type="protein sequence ID" value="KAH1185832.1"/>
    <property type="molecule type" value="Genomic_DNA"/>
</dbReference>
<dbReference type="Proteomes" id="UP000827986">
    <property type="component" value="Unassembled WGS sequence"/>
</dbReference>
<proteinExistence type="predicted"/>
<sequence>MSGRRTDKDSNQEHRGLDKDQEHSWEQELPQHYYVVPNNHKPFQQLLRSIDKVLQIPVDKVQESPHNSWTVYSVQG</sequence>
<name>A0A9D4B2K0_9SAUR</name>
<protein>
    <submittedName>
        <fullName evidence="2">Uncharacterized protein</fullName>
    </submittedName>
</protein>
<accession>A0A9D4B2K0</accession>
<dbReference type="AlphaFoldDB" id="A0A9D4B2K0"/>
<evidence type="ECO:0000256" key="1">
    <source>
        <dbReference type="SAM" id="MobiDB-lite"/>
    </source>
</evidence>
<reference evidence="2" key="1">
    <citation type="submission" date="2021-09" db="EMBL/GenBank/DDBJ databases">
        <title>The genome of Mauremys mutica provides insights into the evolution of semi-aquatic lifestyle.</title>
        <authorList>
            <person name="Gong S."/>
            <person name="Gao Y."/>
        </authorList>
    </citation>
    <scope>NUCLEOTIDE SEQUENCE</scope>
    <source>
        <strain evidence="2">MM-2020</strain>
        <tissue evidence="2">Muscle</tissue>
    </source>
</reference>
<feature type="region of interest" description="Disordered" evidence="1">
    <location>
        <begin position="1"/>
        <end position="24"/>
    </location>
</feature>
<evidence type="ECO:0000313" key="3">
    <source>
        <dbReference type="Proteomes" id="UP000827986"/>
    </source>
</evidence>
<comment type="caution">
    <text evidence="2">The sequence shown here is derived from an EMBL/GenBank/DDBJ whole genome shotgun (WGS) entry which is preliminary data.</text>
</comment>
<gene>
    <name evidence="2" type="ORF">KIL84_018581</name>
</gene>